<organism evidence="1 2">
    <name type="scientific">Plakobranchus ocellatus</name>
    <dbReference type="NCBI Taxonomy" id="259542"/>
    <lineage>
        <taxon>Eukaryota</taxon>
        <taxon>Metazoa</taxon>
        <taxon>Spiralia</taxon>
        <taxon>Lophotrochozoa</taxon>
        <taxon>Mollusca</taxon>
        <taxon>Gastropoda</taxon>
        <taxon>Heterobranchia</taxon>
        <taxon>Euthyneura</taxon>
        <taxon>Panpulmonata</taxon>
        <taxon>Sacoglossa</taxon>
        <taxon>Placobranchoidea</taxon>
        <taxon>Plakobranchidae</taxon>
        <taxon>Plakobranchus</taxon>
    </lineage>
</organism>
<protein>
    <submittedName>
        <fullName evidence="1">Rac serine/threonine-protein kinase</fullName>
    </submittedName>
</protein>
<evidence type="ECO:0000313" key="2">
    <source>
        <dbReference type="Proteomes" id="UP000735302"/>
    </source>
</evidence>
<sequence>MSLPIHLSNSFFQIPPPWKPEVESEWDTKYIPEEFAQESLHFTPGSSHHMGGRLDPISEDGQLPHFEQFSYQGGSRGSYNHSSYLSTSATGLAQSELMF</sequence>
<keyword evidence="1" id="KW-0418">Kinase</keyword>
<name>A0AAV4DVA3_9GAST</name>
<dbReference type="EMBL" id="BLXT01008384">
    <property type="protein sequence ID" value="GFO48267.1"/>
    <property type="molecule type" value="Genomic_DNA"/>
</dbReference>
<keyword evidence="1" id="KW-0808">Transferase</keyword>
<evidence type="ECO:0000313" key="1">
    <source>
        <dbReference type="EMBL" id="GFO48267.1"/>
    </source>
</evidence>
<dbReference type="AlphaFoldDB" id="A0AAV4DVA3"/>
<keyword evidence="2" id="KW-1185">Reference proteome</keyword>
<gene>
    <name evidence="1" type="ORF">PoB_007477200</name>
</gene>
<dbReference type="GO" id="GO:0016301">
    <property type="term" value="F:kinase activity"/>
    <property type="evidence" value="ECO:0007669"/>
    <property type="project" value="UniProtKB-KW"/>
</dbReference>
<reference evidence="1 2" key="1">
    <citation type="journal article" date="2021" name="Elife">
        <title>Chloroplast acquisition without the gene transfer in kleptoplastic sea slugs, Plakobranchus ocellatus.</title>
        <authorList>
            <person name="Maeda T."/>
            <person name="Takahashi S."/>
            <person name="Yoshida T."/>
            <person name="Shimamura S."/>
            <person name="Takaki Y."/>
            <person name="Nagai Y."/>
            <person name="Toyoda A."/>
            <person name="Suzuki Y."/>
            <person name="Arimoto A."/>
            <person name="Ishii H."/>
            <person name="Satoh N."/>
            <person name="Nishiyama T."/>
            <person name="Hasebe M."/>
            <person name="Maruyama T."/>
            <person name="Minagawa J."/>
            <person name="Obokata J."/>
            <person name="Shigenobu S."/>
        </authorList>
    </citation>
    <scope>NUCLEOTIDE SEQUENCE [LARGE SCALE GENOMIC DNA]</scope>
</reference>
<comment type="caution">
    <text evidence="1">The sequence shown here is derived from an EMBL/GenBank/DDBJ whole genome shotgun (WGS) entry which is preliminary data.</text>
</comment>
<proteinExistence type="predicted"/>
<accession>A0AAV4DVA3</accession>
<dbReference type="Proteomes" id="UP000735302">
    <property type="component" value="Unassembled WGS sequence"/>
</dbReference>